<proteinExistence type="predicted"/>
<keyword evidence="2" id="KW-1185">Reference proteome</keyword>
<dbReference type="Proteomes" id="UP000198693">
    <property type="component" value="Unassembled WGS sequence"/>
</dbReference>
<dbReference type="STRING" id="463301.SAMN04487955_101119"/>
<gene>
    <name evidence="1" type="ORF">SAMN04487955_101119</name>
</gene>
<dbReference type="InterPro" id="IPR015946">
    <property type="entry name" value="KH_dom-like_a/b"/>
</dbReference>
<protein>
    <submittedName>
        <fullName evidence="1">Putative redox protein</fullName>
    </submittedName>
</protein>
<evidence type="ECO:0000313" key="1">
    <source>
        <dbReference type="EMBL" id="SFU29268.1"/>
    </source>
</evidence>
<reference evidence="2" key="1">
    <citation type="submission" date="2016-10" db="EMBL/GenBank/DDBJ databases">
        <authorList>
            <person name="Varghese N."/>
            <person name="Submissions S."/>
        </authorList>
    </citation>
    <scope>NUCLEOTIDE SEQUENCE [LARGE SCALE GENOMIC DNA]</scope>
    <source>
        <strain evidence="2">CGMCC 1.6981</strain>
    </source>
</reference>
<dbReference type="SUPFAM" id="SSF82784">
    <property type="entry name" value="OsmC-like"/>
    <property type="match status" value="1"/>
</dbReference>
<name>A0A1I7EZA1_9GAMM</name>
<dbReference type="Pfam" id="PF02566">
    <property type="entry name" value="OsmC"/>
    <property type="match status" value="1"/>
</dbReference>
<organism evidence="1 2">
    <name type="scientific">Halomonas korlensis</name>
    <dbReference type="NCBI Taxonomy" id="463301"/>
    <lineage>
        <taxon>Bacteria</taxon>
        <taxon>Pseudomonadati</taxon>
        <taxon>Pseudomonadota</taxon>
        <taxon>Gammaproteobacteria</taxon>
        <taxon>Oceanospirillales</taxon>
        <taxon>Halomonadaceae</taxon>
        <taxon>Halomonas</taxon>
    </lineage>
</organism>
<dbReference type="PANTHER" id="PTHR39624">
    <property type="entry name" value="PROTEIN INVOLVED IN RIMO-MEDIATED BETA-METHYLTHIOLATION OF RIBOSOMAL PROTEIN S12 YCAO"/>
    <property type="match status" value="1"/>
</dbReference>
<dbReference type="InterPro" id="IPR003718">
    <property type="entry name" value="OsmC/Ohr_fam"/>
</dbReference>
<dbReference type="InterPro" id="IPR036102">
    <property type="entry name" value="OsmC/Ohrsf"/>
</dbReference>
<accession>A0A1I7EZA1</accession>
<dbReference type="PANTHER" id="PTHR39624:SF2">
    <property type="entry name" value="OSMC-LIKE PROTEIN"/>
    <property type="match status" value="1"/>
</dbReference>
<sequence>MKKKPIEVTSERNHIYRQCVELDGFDDLFVDVPEAFGGEGTAPDPHDYFDLSLGACKAITAQMYARRKEWPLKRVSVTVNRDDSEERHGIYRLDVRMTFHGIEDPEQRARLEEISHKCPIHRLMTSSTVEVTTRTTQPHA</sequence>
<dbReference type="EMBL" id="FPBP01000001">
    <property type="protein sequence ID" value="SFU29268.1"/>
    <property type="molecule type" value="Genomic_DNA"/>
</dbReference>
<dbReference type="Gene3D" id="3.30.300.20">
    <property type="match status" value="1"/>
</dbReference>
<evidence type="ECO:0000313" key="2">
    <source>
        <dbReference type="Proteomes" id="UP000198693"/>
    </source>
</evidence>
<dbReference type="RefSeq" id="WP_089791871.1">
    <property type="nucleotide sequence ID" value="NZ_FPBP01000001.1"/>
</dbReference>
<dbReference type="AlphaFoldDB" id="A0A1I7EZA1"/>
<dbReference type="OrthoDB" id="9789573at2"/>